<name>A0A6G9IBV5_9GAMM</name>
<keyword evidence="6" id="KW-0812">Transmembrane</keyword>
<dbReference type="InParanoid" id="A0A6G9IBV5"/>
<evidence type="ECO:0000256" key="5">
    <source>
        <dbReference type="SAM" id="Coils"/>
    </source>
</evidence>
<sequence>MNQPELLMTATIILAVLCLILCIYAIKSRLNLKSQQQIAELQLRERQQDNLELATSYQKAEETLQQLYQERSELNIKYAALAEKAQQIPLYQQQQEKLLQELNQLRLTNTQLYAELAEAKTRLEETRSAADEKQRLLIQSEQRLTEQFENLANRIFDQSGKKFEQQNKQSLDLMLSPLKEQLEGFKKQVQDSYNEEAKERHTLAFEIRHLKQLNEQMAKDAVNLTNALKGNNKTQGNWGEVVLSRVLESSGLREGYEYDVQASLQKDDGSNGRSQPDVLVHLPHGHDVVIDAKMTLVAYERYFNSDDEQKKEQALSEHLISVRSHIKQLSQKDYHKLLGIKSLDYILMFIPVEPAFVAAIDRDPTLINEALKNNIILVSPTTLLVALRTINNLWRYDNQNRNAQEIAEKASKLYDKMRGFVEDMENLGNIIERSQDTFQSAMNKLSRGRGNVIGQLEQFREQGIEVKKPINPQIAEIAQEESELKPENTLQKLE</sequence>
<evidence type="ECO:0000313" key="8">
    <source>
        <dbReference type="Proteomes" id="UP000501168"/>
    </source>
</evidence>
<evidence type="ECO:0000256" key="4">
    <source>
        <dbReference type="ARBA" id="ARBA00023172"/>
    </source>
</evidence>
<evidence type="ECO:0000256" key="3">
    <source>
        <dbReference type="ARBA" id="ARBA00023054"/>
    </source>
</evidence>
<accession>A0A6G9IBV5</accession>
<feature type="coiled-coil region" evidence="5">
    <location>
        <begin position="50"/>
        <end position="143"/>
    </location>
</feature>
<dbReference type="KEGG" id="orb:IPMB12_08475"/>
<keyword evidence="3 5" id="KW-0175">Coiled coil</keyword>
<dbReference type="Pfam" id="PF02646">
    <property type="entry name" value="RmuC"/>
    <property type="match status" value="1"/>
</dbReference>
<dbReference type="Proteomes" id="UP000501168">
    <property type="component" value="Chromosome"/>
</dbReference>
<keyword evidence="6" id="KW-0472">Membrane</keyword>
<organism evidence="7 8">
    <name type="scientific">Zophobihabitans entericus</name>
    <dbReference type="NCBI Taxonomy" id="1635327"/>
    <lineage>
        <taxon>Bacteria</taxon>
        <taxon>Pseudomonadati</taxon>
        <taxon>Pseudomonadota</taxon>
        <taxon>Gammaproteobacteria</taxon>
        <taxon>Orbales</taxon>
        <taxon>Orbaceae</taxon>
        <taxon>Zophobihabitans</taxon>
    </lineage>
</organism>
<dbReference type="RefSeq" id="WP_166916799.1">
    <property type="nucleotide sequence ID" value="NZ_CP050253.1"/>
</dbReference>
<proteinExistence type="inferred from homology"/>
<dbReference type="FunCoup" id="A0A6G9IBV5">
    <property type="interactions" value="76"/>
</dbReference>
<dbReference type="AlphaFoldDB" id="A0A6G9IBV5"/>
<evidence type="ECO:0000256" key="6">
    <source>
        <dbReference type="SAM" id="Phobius"/>
    </source>
</evidence>
<keyword evidence="6" id="KW-1133">Transmembrane helix</keyword>
<keyword evidence="8" id="KW-1185">Reference proteome</keyword>
<comment type="similarity">
    <text evidence="2">Belongs to the RmuC family.</text>
</comment>
<evidence type="ECO:0000313" key="7">
    <source>
        <dbReference type="EMBL" id="QIQ21711.1"/>
    </source>
</evidence>
<evidence type="ECO:0000256" key="1">
    <source>
        <dbReference type="ARBA" id="ARBA00003416"/>
    </source>
</evidence>
<reference evidence="7 8" key="1">
    <citation type="submission" date="2020-03" db="EMBL/GenBank/DDBJ databases">
        <title>Complete genome sequence of Orbus sp. IPMB12 (BCRC 80908).</title>
        <authorList>
            <person name="Lo W.-S."/>
            <person name="Chang T.-H."/>
            <person name="Kuo C.-H."/>
        </authorList>
    </citation>
    <scope>NUCLEOTIDE SEQUENCE [LARGE SCALE GENOMIC DNA]</scope>
    <source>
        <strain evidence="7 8">IPMB12</strain>
    </source>
</reference>
<gene>
    <name evidence="7" type="primary">rmuC</name>
    <name evidence="7" type="ORF">IPMB12_08475</name>
</gene>
<dbReference type="PANTHER" id="PTHR30563">
    <property type="entry name" value="DNA RECOMBINATION PROTEIN RMUC"/>
    <property type="match status" value="1"/>
</dbReference>
<keyword evidence="4" id="KW-0233">DNA recombination</keyword>
<dbReference type="PANTHER" id="PTHR30563:SF0">
    <property type="entry name" value="DNA RECOMBINATION PROTEIN RMUC"/>
    <property type="match status" value="1"/>
</dbReference>
<evidence type="ECO:0000256" key="2">
    <source>
        <dbReference type="ARBA" id="ARBA00009840"/>
    </source>
</evidence>
<comment type="function">
    <text evidence="1">Involved in DNA recombination.</text>
</comment>
<dbReference type="GO" id="GO:0006310">
    <property type="term" value="P:DNA recombination"/>
    <property type="evidence" value="ECO:0007669"/>
    <property type="project" value="UniProtKB-KW"/>
</dbReference>
<protein>
    <submittedName>
        <fullName evidence="7">DNA recombination protein RmuC</fullName>
    </submittedName>
</protein>
<dbReference type="EMBL" id="CP050253">
    <property type="protein sequence ID" value="QIQ21711.1"/>
    <property type="molecule type" value="Genomic_DNA"/>
</dbReference>
<dbReference type="InterPro" id="IPR003798">
    <property type="entry name" value="DNA_recombination_RmuC"/>
</dbReference>
<feature type="transmembrane region" description="Helical" evidence="6">
    <location>
        <begin position="6"/>
        <end position="26"/>
    </location>
</feature>